<evidence type="ECO:0000256" key="6">
    <source>
        <dbReference type="ARBA" id="ARBA00013047"/>
    </source>
</evidence>
<dbReference type="Gene3D" id="3.40.50.20">
    <property type="match status" value="1"/>
</dbReference>
<evidence type="ECO:0000256" key="16">
    <source>
        <dbReference type="ARBA" id="ARBA00023268"/>
    </source>
</evidence>
<dbReference type="GO" id="GO:0006189">
    <property type="term" value="P:'de novo' IMP biosynthetic process"/>
    <property type="evidence" value="ECO:0007669"/>
    <property type="project" value="UniProtKB-UniPathway"/>
</dbReference>
<comment type="similarity">
    <text evidence="5">Belongs to the AIR synthase family.</text>
</comment>
<organism evidence="26 27">
    <name type="scientific">Microbotryum saponariae</name>
    <dbReference type="NCBI Taxonomy" id="289078"/>
    <lineage>
        <taxon>Eukaryota</taxon>
        <taxon>Fungi</taxon>
        <taxon>Dikarya</taxon>
        <taxon>Basidiomycota</taxon>
        <taxon>Pucciniomycotina</taxon>
        <taxon>Microbotryomycetes</taxon>
        <taxon>Microbotryales</taxon>
        <taxon>Microbotryaceae</taxon>
        <taxon>Microbotryum</taxon>
    </lineage>
</organism>
<evidence type="ECO:0000256" key="7">
    <source>
        <dbReference type="ARBA" id="ARBA00013255"/>
    </source>
</evidence>
<dbReference type="Gene3D" id="3.90.600.10">
    <property type="entry name" value="Phosphoribosylglycinamide synthetase, C-terminal domain"/>
    <property type="match status" value="1"/>
</dbReference>
<accession>A0A2X0LRQ4</accession>
<dbReference type="InterPro" id="IPR020559">
    <property type="entry name" value="PRibGlycinamide_synth_CS"/>
</dbReference>
<keyword evidence="14 24" id="KW-0067">ATP-binding</keyword>
<dbReference type="Pfam" id="PF02843">
    <property type="entry name" value="GARS_C"/>
    <property type="match status" value="1"/>
</dbReference>
<dbReference type="FunFam" id="3.30.1490.20:FF:000006">
    <property type="entry name" value="phosphoribosylamine--glycine ligase, chloroplastic-like"/>
    <property type="match status" value="1"/>
</dbReference>
<dbReference type="SUPFAM" id="SSF51246">
    <property type="entry name" value="Rudiment single hybrid motif"/>
    <property type="match status" value="1"/>
</dbReference>
<keyword evidence="13" id="KW-0658">Purine biosynthesis</keyword>
<dbReference type="InterPro" id="IPR011761">
    <property type="entry name" value="ATP-grasp"/>
</dbReference>
<feature type="domain" description="ATP-grasp" evidence="25">
    <location>
        <begin position="171"/>
        <end position="379"/>
    </location>
</feature>
<dbReference type="SMART" id="SM01209">
    <property type="entry name" value="GARS_A"/>
    <property type="match status" value="1"/>
</dbReference>
<dbReference type="PANTHER" id="PTHR10520:SF12">
    <property type="entry name" value="TRIFUNCTIONAL PURINE BIOSYNTHETIC PROTEIN ADENOSINE-3"/>
    <property type="match status" value="1"/>
</dbReference>
<evidence type="ECO:0000256" key="19">
    <source>
        <dbReference type="ARBA" id="ARBA00031908"/>
    </source>
</evidence>
<dbReference type="Gene3D" id="3.30.470.20">
    <property type="entry name" value="ATP-grasp fold, B domain"/>
    <property type="match status" value="1"/>
</dbReference>
<dbReference type="InterPro" id="IPR011054">
    <property type="entry name" value="Rudment_hybrid_motif"/>
</dbReference>
<keyword evidence="10" id="KW-0436">Ligase</keyword>
<comment type="subcellular location">
    <subcellularLocation>
        <location evidence="1">Cytoplasm</location>
    </subcellularLocation>
</comment>
<comment type="similarity">
    <text evidence="18">In the C-terminal section; belongs to the AIR synthase family.</text>
</comment>
<name>A0A2X0LRQ4_9BASI</name>
<protein>
    <recommendedName>
        <fullName evidence="8">Phosphoribosylformylglycinamidine cyclo-ligase</fullName>
        <ecNumber evidence="6">6.3.3.1</ecNumber>
        <ecNumber evidence="7">6.3.4.13</ecNumber>
    </recommendedName>
    <alternativeName>
        <fullName evidence="20">AIR synthase</fullName>
    </alternativeName>
    <alternativeName>
        <fullName evidence="21">AIRS</fullName>
    </alternativeName>
    <alternativeName>
        <fullName evidence="19">Phosphoribosyl-aminoimidazole synthetase</fullName>
    </alternativeName>
</protein>
<dbReference type="HAMAP" id="MF_00138">
    <property type="entry name" value="GARS"/>
    <property type="match status" value="1"/>
</dbReference>
<dbReference type="Gene3D" id="3.90.650.10">
    <property type="entry name" value="PurM-like C-terminal domain"/>
    <property type="match status" value="1"/>
</dbReference>
<evidence type="ECO:0000256" key="15">
    <source>
        <dbReference type="ARBA" id="ARBA00023211"/>
    </source>
</evidence>
<dbReference type="InterPro" id="IPR037123">
    <property type="entry name" value="PRibGlycinamide_synth_C_sf"/>
</dbReference>
<evidence type="ECO:0000256" key="11">
    <source>
        <dbReference type="ARBA" id="ARBA00022723"/>
    </source>
</evidence>
<reference evidence="27" key="1">
    <citation type="submission" date="2016-10" db="EMBL/GenBank/DDBJ databases">
        <authorList>
            <person name="Jeantristanb JTB J.-T."/>
            <person name="Ricardo R."/>
        </authorList>
    </citation>
    <scope>NUCLEOTIDE SEQUENCE [LARGE SCALE GENOMIC DNA]</scope>
</reference>
<dbReference type="SUPFAM" id="SSF56059">
    <property type="entry name" value="Glutathione synthetase ATP-binding domain-like"/>
    <property type="match status" value="1"/>
</dbReference>
<dbReference type="OrthoDB" id="2018833at2759"/>
<dbReference type="CDD" id="cd02196">
    <property type="entry name" value="PurM"/>
    <property type="match status" value="1"/>
</dbReference>
<evidence type="ECO:0000313" key="27">
    <source>
        <dbReference type="Proteomes" id="UP000249723"/>
    </source>
</evidence>
<dbReference type="InterPro" id="IPR004733">
    <property type="entry name" value="PurM_cligase"/>
</dbReference>
<evidence type="ECO:0000256" key="24">
    <source>
        <dbReference type="PROSITE-ProRule" id="PRU00409"/>
    </source>
</evidence>
<keyword evidence="27" id="KW-1185">Reference proteome</keyword>
<dbReference type="InterPro" id="IPR013815">
    <property type="entry name" value="ATP_grasp_subdomain_1"/>
</dbReference>
<dbReference type="SMART" id="SM01210">
    <property type="entry name" value="GARS_C"/>
    <property type="match status" value="1"/>
</dbReference>
<dbReference type="SUPFAM" id="SSF56042">
    <property type="entry name" value="PurM C-terminal domain-like"/>
    <property type="match status" value="1"/>
</dbReference>
<evidence type="ECO:0000256" key="20">
    <source>
        <dbReference type="ARBA" id="ARBA00032931"/>
    </source>
</evidence>
<dbReference type="EMBL" id="FMWP01000127">
    <property type="protein sequence ID" value="SDA03234.1"/>
    <property type="molecule type" value="Genomic_DNA"/>
</dbReference>
<dbReference type="NCBIfam" id="TIGR00877">
    <property type="entry name" value="purD"/>
    <property type="match status" value="1"/>
</dbReference>
<evidence type="ECO:0000256" key="17">
    <source>
        <dbReference type="ARBA" id="ARBA00029388"/>
    </source>
</evidence>
<keyword evidence="9" id="KW-0963">Cytoplasm</keyword>
<dbReference type="GO" id="GO:0005829">
    <property type="term" value="C:cytosol"/>
    <property type="evidence" value="ECO:0007669"/>
    <property type="project" value="TreeGrafter"/>
</dbReference>
<dbReference type="Proteomes" id="UP000249723">
    <property type="component" value="Unassembled WGS sequence"/>
</dbReference>
<dbReference type="InterPro" id="IPR020560">
    <property type="entry name" value="PRibGlycinamide_synth_C-dom"/>
</dbReference>
<evidence type="ECO:0000256" key="3">
    <source>
        <dbReference type="ARBA" id="ARBA00005174"/>
    </source>
</evidence>
<dbReference type="FunFam" id="3.40.50.20:FF:000006">
    <property type="entry name" value="Phosphoribosylamine--glycine ligase, chloroplastic"/>
    <property type="match status" value="1"/>
</dbReference>
<dbReference type="PANTHER" id="PTHR10520">
    <property type="entry name" value="TRIFUNCTIONAL PURINE BIOSYNTHETIC PROTEIN ADENOSINE-3-RELATED"/>
    <property type="match status" value="1"/>
</dbReference>
<dbReference type="SUPFAM" id="SSF55326">
    <property type="entry name" value="PurM N-terminal domain-like"/>
    <property type="match status" value="1"/>
</dbReference>
<evidence type="ECO:0000256" key="22">
    <source>
        <dbReference type="ARBA" id="ARBA00047843"/>
    </source>
</evidence>
<dbReference type="GO" id="GO:0005524">
    <property type="term" value="F:ATP binding"/>
    <property type="evidence" value="ECO:0007669"/>
    <property type="project" value="UniProtKB-UniRule"/>
</dbReference>
<dbReference type="InterPro" id="IPR000115">
    <property type="entry name" value="PRibGlycinamide_synth"/>
</dbReference>
<dbReference type="EC" id="6.3.3.1" evidence="6"/>
<evidence type="ECO:0000256" key="4">
    <source>
        <dbReference type="ARBA" id="ARBA00007423"/>
    </source>
</evidence>
<evidence type="ECO:0000256" key="23">
    <source>
        <dbReference type="ARBA" id="ARBA00049057"/>
    </source>
</evidence>
<dbReference type="AlphaFoldDB" id="A0A2X0LRQ4"/>
<evidence type="ECO:0000256" key="5">
    <source>
        <dbReference type="ARBA" id="ARBA00010280"/>
    </source>
</evidence>
<dbReference type="InterPro" id="IPR016188">
    <property type="entry name" value="PurM-like_N"/>
</dbReference>
<dbReference type="FunFam" id="3.30.1330.10:FF:000001">
    <property type="entry name" value="Phosphoribosylformylglycinamidine cyclo-ligase"/>
    <property type="match status" value="1"/>
</dbReference>
<dbReference type="Gene3D" id="3.30.1490.20">
    <property type="entry name" value="ATP-grasp fold, A domain"/>
    <property type="match status" value="1"/>
</dbReference>
<comment type="similarity">
    <text evidence="4">In the N-terminal section; belongs to the GARS family.</text>
</comment>
<dbReference type="GO" id="GO:0046872">
    <property type="term" value="F:metal ion binding"/>
    <property type="evidence" value="ECO:0007669"/>
    <property type="project" value="UniProtKB-KW"/>
</dbReference>
<dbReference type="InterPro" id="IPR036676">
    <property type="entry name" value="PurM-like_C_sf"/>
</dbReference>
<gene>
    <name evidence="26" type="ORF">BZ3500_MVSOF-1268-A1-R1_CHR7-1G09324</name>
</gene>
<dbReference type="FunFam" id="3.90.650.10:FF:000011">
    <property type="entry name" value="Phosphoribosylformylglycinamidine cyclo-ligase"/>
    <property type="match status" value="1"/>
</dbReference>
<dbReference type="InterPro" id="IPR020561">
    <property type="entry name" value="PRibGlycinamid_synth_ATP-grasp"/>
</dbReference>
<evidence type="ECO:0000256" key="2">
    <source>
        <dbReference type="ARBA" id="ARBA00004686"/>
    </source>
</evidence>
<dbReference type="InterPro" id="IPR016185">
    <property type="entry name" value="PreATP-grasp_dom_sf"/>
</dbReference>
<keyword evidence="12 24" id="KW-0547">Nucleotide-binding</keyword>
<evidence type="ECO:0000256" key="9">
    <source>
        <dbReference type="ARBA" id="ARBA00022490"/>
    </source>
</evidence>
<evidence type="ECO:0000256" key="13">
    <source>
        <dbReference type="ARBA" id="ARBA00022755"/>
    </source>
</evidence>
<comment type="pathway">
    <text evidence="3">Purine metabolism; IMP biosynthesis via de novo pathway; N(1)-(5-phospho-D-ribosyl)glycinamide from 5-phospho-alpha-D-ribose 1-diphosphate: step 2/2.</text>
</comment>
<evidence type="ECO:0000256" key="14">
    <source>
        <dbReference type="ARBA" id="ARBA00022840"/>
    </source>
</evidence>
<dbReference type="SUPFAM" id="SSF52440">
    <property type="entry name" value="PreATP-grasp domain"/>
    <property type="match status" value="1"/>
</dbReference>
<comment type="catalytic activity">
    <reaction evidence="22">
        <text>5-phospho-beta-D-ribosylamine + glycine + ATP = N(1)-(5-phospho-beta-D-ribosyl)glycinamide + ADP + phosphate + H(+)</text>
        <dbReference type="Rhea" id="RHEA:17453"/>
        <dbReference type="ChEBI" id="CHEBI:15378"/>
        <dbReference type="ChEBI" id="CHEBI:30616"/>
        <dbReference type="ChEBI" id="CHEBI:43474"/>
        <dbReference type="ChEBI" id="CHEBI:57305"/>
        <dbReference type="ChEBI" id="CHEBI:58681"/>
        <dbReference type="ChEBI" id="CHEBI:143788"/>
        <dbReference type="ChEBI" id="CHEBI:456216"/>
        <dbReference type="EC" id="6.3.4.13"/>
    </reaction>
</comment>
<dbReference type="UniPathway" id="UPA00074">
    <property type="reaction ID" value="UER00125"/>
</dbReference>
<dbReference type="EC" id="6.3.4.13" evidence="7"/>
<keyword evidence="15" id="KW-0464">Manganese</keyword>
<keyword evidence="16" id="KW-0511">Multifunctional enzyme</keyword>
<evidence type="ECO:0000256" key="1">
    <source>
        <dbReference type="ARBA" id="ARBA00004496"/>
    </source>
</evidence>
<dbReference type="GO" id="GO:0004637">
    <property type="term" value="F:phosphoribosylamine-glycine ligase activity"/>
    <property type="evidence" value="ECO:0007669"/>
    <property type="project" value="UniProtKB-EC"/>
</dbReference>
<dbReference type="HAMAP" id="MF_00741">
    <property type="entry name" value="AIRS"/>
    <property type="match status" value="1"/>
</dbReference>
<dbReference type="InterPro" id="IPR020562">
    <property type="entry name" value="PRibGlycinamide_synth_N"/>
</dbReference>
<dbReference type="InterPro" id="IPR036921">
    <property type="entry name" value="PurM-like_N_sf"/>
</dbReference>
<dbReference type="GO" id="GO:0046084">
    <property type="term" value="P:adenine biosynthetic process"/>
    <property type="evidence" value="ECO:0007669"/>
    <property type="project" value="TreeGrafter"/>
</dbReference>
<dbReference type="Pfam" id="PF01071">
    <property type="entry name" value="GARS_A"/>
    <property type="match status" value="1"/>
</dbReference>
<comment type="pathway">
    <text evidence="2">Purine metabolism; IMP biosynthesis via de novo pathway; 5-amino-1-(5-phospho-D-ribosyl)imidazole from N(2)-formyl-N(1)-(5-phospho-D-ribosyl)glycinamide: step 2/2.</text>
</comment>
<dbReference type="GO" id="GO:0004641">
    <property type="term" value="F:phosphoribosylformylglycinamidine cyclo-ligase activity"/>
    <property type="evidence" value="ECO:0007669"/>
    <property type="project" value="UniProtKB-EC"/>
</dbReference>
<dbReference type="NCBIfam" id="TIGR00878">
    <property type="entry name" value="purM"/>
    <property type="match status" value="1"/>
</dbReference>
<comment type="function">
    <text evidence="17">Catalyzes the second and fifth step in the 'de novo' purine biosynthesis pathway; contains phosphoribosylamine--glycine ligase (GARS) and phosphoribosylformylglycinamidine cyclo-ligase (AIRS) activities.</text>
</comment>
<evidence type="ECO:0000313" key="26">
    <source>
        <dbReference type="EMBL" id="SDA03234.1"/>
    </source>
</evidence>
<dbReference type="InterPro" id="IPR010918">
    <property type="entry name" value="PurM-like_C_dom"/>
</dbReference>
<dbReference type="FunFam" id="3.30.470.20:FF:000018">
    <property type="entry name" value="Trifunctional purine biosynthetic protein adenosine-3"/>
    <property type="match status" value="1"/>
</dbReference>
<dbReference type="PROSITE" id="PS00184">
    <property type="entry name" value="GARS"/>
    <property type="match status" value="1"/>
</dbReference>
<dbReference type="Pfam" id="PF00586">
    <property type="entry name" value="AIRS"/>
    <property type="match status" value="1"/>
</dbReference>
<dbReference type="FunFam" id="3.90.600.10:FF:000001">
    <property type="entry name" value="Trifunctional purine biosynthetic protein adenosine-3"/>
    <property type="match status" value="1"/>
</dbReference>
<dbReference type="Pfam" id="PF02844">
    <property type="entry name" value="GARS_N"/>
    <property type="match status" value="1"/>
</dbReference>
<evidence type="ECO:0000256" key="12">
    <source>
        <dbReference type="ARBA" id="ARBA00022741"/>
    </source>
</evidence>
<evidence type="ECO:0000256" key="8">
    <source>
        <dbReference type="ARBA" id="ARBA00020367"/>
    </source>
</evidence>
<proteinExistence type="inferred from homology"/>
<dbReference type="STRING" id="289078.A0A2X0LRQ4"/>
<evidence type="ECO:0000256" key="18">
    <source>
        <dbReference type="ARBA" id="ARBA00029444"/>
    </source>
</evidence>
<comment type="catalytic activity">
    <reaction evidence="23">
        <text>2-formamido-N(1)-(5-O-phospho-beta-D-ribosyl)acetamidine + ATP = 5-amino-1-(5-phospho-beta-D-ribosyl)imidazole + ADP + phosphate + H(+)</text>
        <dbReference type="Rhea" id="RHEA:23032"/>
        <dbReference type="ChEBI" id="CHEBI:15378"/>
        <dbReference type="ChEBI" id="CHEBI:30616"/>
        <dbReference type="ChEBI" id="CHEBI:43474"/>
        <dbReference type="ChEBI" id="CHEBI:137981"/>
        <dbReference type="ChEBI" id="CHEBI:147287"/>
        <dbReference type="ChEBI" id="CHEBI:456216"/>
        <dbReference type="EC" id="6.3.3.1"/>
    </reaction>
</comment>
<evidence type="ECO:0000256" key="10">
    <source>
        <dbReference type="ARBA" id="ARBA00022598"/>
    </source>
</evidence>
<keyword evidence="11" id="KW-0479">Metal-binding</keyword>
<dbReference type="PROSITE" id="PS50975">
    <property type="entry name" value="ATP_GRASP"/>
    <property type="match status" value="1"/>
</dbReference>
<evidence type="ECO:0000259" key="25">
    <source>
        <dbReference type="PROSITE" id="PS50975"/>
    </source>
</evidence>
<dbReference type="Pfam" id="PF02769">
    <property type="entry name" value="AIRS_C"/>
    <property type="match status" value="1"/>
</dbReference>
<evidence type="ECO:0000256" key="21">
    <source>
        <dbReference type="ARBA" id="ARBA00033093"/>
    </source>
</evidence>
<sequence length="844" mass="89419">MATPTDAGRIFEQEVSYYTCCNRLVSHTDAYHVRSSTNPSPSTPQRELAFAKALRILLVGSGGREHALAWKLEQSSKVERIFVAPGKSILTEAAGNGGTTFGTKVTSIPVQSTDFAGLRAFALENDVNFVVVGPEQPLVDGLETVFRKVGIPVFGPSVKAAAMEGSKTFSKDFMARHNIPTAQYKNLHSYDEAVEYVKSVPHDIVIKASGLAGGKGVIIPSTKEEAFQGLKEIMVSKEFGTAGDEVVVEECLVGQEISILSFSDGYTAVSLPGAQDHKRIGEGDTGPNTGGMGTYSPAPCATKDVEAEIHRTIVQPTIDGMRKDGIPFVGLLFTGIMLTADGPKVLEYNVRFGDPETQSLLALLAAETDLAEIMLACVEGRLDSIKIAMKDQAAVTVVLASKGYPGKYGKGVEITFDELPKDVVVFHAGTAKSTDGKVLTDGGRVLAVTATAATLKEAQALAYKGVTCVHFEGATFRKDIAYRAFLEGSAAAAPAGFTYASAGVSIDAGNALVDLIKPIVKATKRIGSDSVIGGFGGLFDLKAAGFKDPILVAGTDGVGTKLKLAQNYNKHDTIGIDLVAMSVNDLIVQGAEPLFFLDYYACGHLDVPMAADVVKGVADGCIEAGCALVGGETAEMPSLYHGNDYDVAGFAVGAVERELLLPTPNIAVGDVLLGIASSGIHSNGFSLVRKIVDAHGMDLHASTTWNKDLELGAALLEPTVIYVKQLLPSIRRGDLKGLSHITGGGFTENVPRVLPKGVGCWVDASSFEFLPLFKMLMKLGRVDPNEMARTFNCGIGIVVVVAKEKAERVKEDLEANGKSKVYQIGEVQEGEGCVMRNLEAWSRD</sequence>
<dbReference type="Gene3D" id="3.30.1330.10">
    <property type="entry name" value="PurM-like, N-terminal domain"/>
    <property type="match status" value="1"/>
</dbReference>